<dbReference type="Gene3D" id="3.40.50.150">
    <property type="entry name" value="Vaccinia Virus protein VP39"/>
    <property type="match status" value="1"/>
</dbReference>
<feature type="non-terminal residue" evidence="1">
    <location>
        <position position="309"/>
    </location>
</feature>
<dbReference type="OrthoDB" id="61390at2759"/>
<keyword evidence="2" id="KW-1185">Reference proteome</keyword>
<evidence type="ECO:0000313" key="1">
    <source>
        <dbReference type="EMBL" id="KAF2036578.1"/>
    </source>
</evidence>
<accession>A0A9P4HL76</accession>
<gene>
    <name evidence="1" type="ORF">EK21DRAFT_19079</name>
</gene>
<name>A0A9P4HL76_9PLEO</name>
<dbReference type="Proteomes" id="UP000799777">
    <property type="component" value="Unassembled WGS sequence"/>
</dbReference>
<evidence type="ECO:0000313" key="2">
    <source>
        <dbReference type="Proteomes" id="UP000799777"/>
    </source>
</evidence>
<dbReference type="AlphaFoldDB" id="A0A9P4HL76"/>
<proteinExistence type="predicted"/>
<comment type="caution">
    <text evidence="1">The sequence shown here is derived from an EMBL/GenBank/DDBJ whole genome shotgun (WGS) entry which is preliminary data.</text>
</comment>
<organism evidence="1 2">
    <name type="scientific">Setomelanomma holmii</name>
    <dbReference type="NCBI Taxonomy" id="210430"/>
    <lineage>
        <taxon>Eukaryota</taxon>
        <taxon>Fungi</taxon>
        <taxon>Dikarya</taxon>
        <taxon>Ascomycota</taxon>
        <taxon>Pezizomycotina</taxon>
        <taxon>Dothideomycetes</taxon>
        <taxon>Pleosporomycetidae</taxon>
        <taxon>Pleosporales</taxon>
        <taxon>Pleosporineae</taxon>
        <taxon>Phaeosphaeriaceae</taxon>
        <taxon>Setomelanomma</taxon>
    </lineage>
</organism>
<evidence type="ECO:0008006" key="3">
    <source>
        <dbReference type="Google" id="ProtNLM"/>
    </source>
</evidence>
<feature type="non-terminal residue" evidence="1">
    <location>
        <position position="1"/>
    </location>
</feature>
<dbReference type="InterPro" id="IPR029063">
    <property type="entry name" value="SAM-dependent_MTases_sf"/>
</dbReference>
<reference evidence="1" key="1">
    <citation type="journal article" date="2020" name="Stud. Mycol.">
        <title>101 Dothideomycetes genomes: a test case for predicting lifestyles and emergence of pathogens.</title>
        <authorList>
            <person name="Haridas S."/>
            <person name="Albert R."/>
            <person name="Binder M."/>
            <person name="Bloem J."/>
            <person name="Labutti K."/>
            <person name="Salamov A."/>
            <person name="Andreopoulos B."/>
            <person name="Baker S."/>
            <person name="Barry K."/>
            <person name="Bills G."/>
            <person name="Bluhm B."/>
            <person name="Cannon C."/>
            <person name="Castanera R."/>
            <person name="Culley D."/>
            <person name="Daum C."/>
            <person name="Ezra D."/>
            <person name="Gonzalez J."/>
            <person name="Henrissat B."/>
            <person name="Kuo A."/>
            <person name="Liang C."/>
            <person name="Lipzen A."/>
            <person name="Lutzoni F."/>
            <person name="Magnuson J."/>
            <person name="Mondo S."/>
            <person name="Nolan M."/>
            <person name="Ohm R."/>
            <person name="Pangilinan J."/>
            <person name="Park H.-J."/>
            <person name="Ramirez L."/>
            <person name="Alfaro M."/>
            <person name="Sun H."/>
            <person name="Tritt A."/>
            <person name="Yoshinaga Y."/>
            <person name="Zwiers L.-H."/>
            <person name="Turgeon B."/>
            <person name="Goodwin S."/>
            <person name="Spatafora J."/>
            <person name="Crous P."/>
            <person name="Grigoriev I."/>
        </authorList>
    </citation>
    <scope>NUCLEOTIDE SEQUENCE</scope>
    <source>
        <strain evidence="1">CBS 110217</strain>
    </source>
</reference>
<sequence length="309" mass="34226">DSVYGLEHGRLHLRTPTPMWMNMGYWGDGKSPKTMAEACRDLLKAVLKEAGLPKVTERAGSAKSERRRRTLIDLGVGCGDQTIYLMSDNPVRPEDREFDHYVGMTKDLAQSRYAKGAVDELYLRGIEAGDDKILSAISLFCADATSPTSWDRQVKLSIDDGLKDSPECWMLALDTAYHFTPSRWPTIKHAYTHFRASFMAFDLCLSPTATATQKLVLRFLTALMGAPWANFGTPEEYRQSLIDVGYSADAITIVDISEHVFAPLASHLADQDSALKKLGLSIGSFNVAKSLFGWWGRSGVVRGIIVVAR</sequence>
<protein>
    <recommendedName>
        <fullName evidence="3">S-adenosyl-L-methionine-dependent methyltransferase</fullName>
    </recommendedName>
</protein>
<dbReference type="EMBL" id="ML978154">
    <property type="protein sequence ID" value="KAF2036578.1"/>
    <property type="molecule type" value="Genomic_DNA"/>
</dbReference>